<comment type="function">
    <text evidence="1">NodD regulates the expression of the nodABCFE genes which encode other nodulation proteins. NodD is also a negative regulator of its own expression. Binds flavonoids as inducers.</text>
</comment>
<evidence type="ECO:0000256" key="1">
    <source>
        <dbReference type="ARBA" id="ARBA00003502"/>
    </source>
</evidence>
<proteinExistence type="inferred from homology"/>
<dbReference type="AlphaFoldDB" id="A0A837CIC4"/>
<protein>
    <submittedName>
        <fullName evidence="9">Putative transcriptional regulatory protein</fullName>
    </submittedName>
</protein>
<dbReference type="InterPro" id="IPR036390">
    <property type="entry name" value="WH_DNA-bd_sf"/>
</dbReference>
<dbReference type="Pfam" id="PF03466">
    <property type="entry name" value="LysR_substrate"/>
    <property type="match status" value="1"/>
</dbReference>
<keyword evidence="6" id="KW-0804">Transcription</keyword>
<feature type="domain" description="HTH lysR-type" evidence="8">
    <location>
        <begin position="1"/>
        <end position="53"/>
    </location>
</feature>
<keyword evidence="4" id="KW-0238">DNA-binding</keyword>
<gene>
    <name evidence="9" type="ORF">BJA5080_00032</name>
</gene>
<dbReference type="FunFam" id="1.10.10.10:FF:000001">
    <property type="entry name" value="LysR family transcriptional regulator"/>
    <property type="match status" value="1"/>
</dbReference>
<dbReference type="Gene3D" id="1.10.10.10">
    <property type="entry name" value="Winged helix-like DNA-binding domain superfamily/Winged helix DNA-binding domain"/>
    <property type="match status" value="1"/>
</dbReference>
<dbReference type="GO" id="GO:0003677">
    <property type="term" value="F:DNA binding"/>
    <property type="evidence" value="ECO:0007669"/>
    <property type="project" value="UniProtKB-KW"/>
</dbReference>
<dbReference type="PROSITE" id="PS50931">
    <property type="entry name" value="HTH_LYSR"/>
    <property type="match status" value="1"/>
</dbReference>
<evidence type="ECO:0000256" key="7">
    <source>
        <dbReference type="SAM" id="MobiDB-lite"/>
    </source>
</evidence>
<dbReference type="InterPro" id="IPR036388">
    <property type="entry name" value="WH-like_DNA-bd_sf"/>
</dbReference>
<dbReference type="Gene3D" id="3.40.190.290">
    <property type="match status" value="1"/>
</dbReference>
<accession>A0A837CIC4</accession>
<dbReference type="GO" id="GO:0003700">
    <property type="term" value="F:DNA-binding transcription factor activity"/>
    <property type="evidence" value="ECO:0007669"/>
    <property type="project" value="InterPro"/>
</dbReference>
<evidence type="ECO:0000256" key="4">
    <source>
        <dbReference type="ARBA" id="ARBA00023125"/>
    </source>
</evidence>
<evidence type="ECO:0000256" key="5">
    <source>
        <dbReference type="ARBA" id="ARBA00023159"/>
    </source>
</evidence>
<evidence type="ECO:0000256" key="3">
    <source>
        <dbReference type="ARBA" id="ARBA00023015"/>
    </source>
</evidence>
<name>A0A837CIC4_9BRAD</name>
<dbReference type="InterPro" id="IPR000847">
    <property type="entry name" value="LysR_HTH_N"/>
</dbReference>
<dbReference type="RefSeq" id="WP_231166727.1">
    <property type="nucleotide sequence ID" value="NZ_ADOU02000004.1"/>
</dbReference>
<dbReference type="Proteomes" id="UP000024900">
    <property type="component" value="Unassembled WGS sequence"/>
</dbReference>
<organism evidence="9 10">
    <name type="scientific">Bradyrhizobium diazoefficiens SEMIA 5080</name>
    <dbReference type="NCBI Taxonomy" id="754504"/>
    <lineage>
        <taxon>Bacteria</taxon>
        <taxon>Pseudomonadati</taxon>
        <taxon>Pseudomonadota</taxon>
        <taxon>Alphaproteobacteria</taxon>
        <taxon>Hyphomicrobiales</taxon>
        <taxon>Nitrobacteraceae</taxon>
        <taxon>Bradyrhizobium</taxon>
    </lineage>
</organism>
<evidence type="ECO:0000256" key="6">
    <source>
        <dbReference type="ARBA" id="ARBA00023163"/>
    </source>
</evidence>
<dbReference type="PANTHER" id="PTHR30293">
    <property type="entry name" value="TRANSCRIPTIONAL REGULATORY PROTEIN NAC-RELATED"/>
    <property type="match status" value="1"/>
</dbReference>
<dbReference type="PANTHER" id="PTHR30293:SF0">
    <property type="entry name" value="NITROGEN ASSIMILATION REGULATORY PROTEIN NAC"/>
    <property type="match status" value="1"/>
</dbReference>
<reference evidence="9 10" key="1">
    <citation type="journal article" date="2014" name="BMC Genomics">
        <title>Comparative genomics of Bradyrhizobium japonicum CPAC 15 and Bradyrhizobium diazoefficiens CPAC 7: elite model strains for understanding symbiotic performance with soybean.</title>
        <authorList>
            <person name="Siqueira A.F."/>
            <person name="Ormeno-Orrillo E."/>
            <person name="Souza R.C."/>
            <person name="Rodrigues E.P."/>
            <person name="Almeida L.G."/>
            <person name="Barcellos F.G."/>
            <person name="Batista J.S."/>
            <person name="Nakatami A.S."/>
            <person name="Martinez-Romero E."/>
            <person name="Vasconcelos A.T."/>
            <person name="Hungria M."/>
        </authorList>
    </citation>
    <scope>NUCLEOTIDE SEQUENCE [LARGE SCALE GENOMIC DNA]</scope>
    <source>
        <strain evidence="9 10">SEMIA 5080</strain>
    </source>
</reference>
<dbReference type="SUPFAM" id="SSF46785">
    <property type="entry name" value="Winged helix' DNA-binding domain"/>
    <property type="match status" value="1"/>
</dbReference>
<feature type="region of interest" description="Disordered" evidence="7">
    <location>
        <begin position="299"/>
        <end position="343"/>
    </location>
</feature>
<dbReference type="InterPro" id="IPR005119">
    <property type="entry name" value="LysR_subst-bd"/>
</dbReference>
<keyword evidence="5" id="KW-0010">Activator</keyword>
<dbReference type="Pfam" id="PF00126">
    <property type="entry name" value="HTH_1"/>
    <property type="match status" value="1"/>
</dbReference>
<evidence type="ECO:0000313" key="10">
    <source>
        <dbReference type="Proteomes" id="UP000024900"/>
    </source>
</evidence>
<feature type="compositionally biased region" description="Basic residues" evidence="7">
    <location>
        <begin position="310"/>
        <end position="321"/>
    </location>
</feature>
<keyword evidence="3" id="KW-0805">Transcription regulation</keyword>
<evidence type="ECO:0000256" key="2">
    <source>
        <dbReference type="ARBA" id="ARBA00009437"/>
    </source>
</evidence>
<dbReference type="SUPFAM" id="SSF53850">
    <property type="entry name" value="Periplasmic binding protein-like II"/>
    <property type="match status" value="1"/>
</dbReference>
<comment type="similarity">
    <text evidence="2">Belongs to the LysR transcriptional regulatory family.</text>
</comment>
<dbReference type="PRINTS" id="PR00039">
    <property type="entry name" value="HTHLYSR"/>
</dbReference>
<comment type="caution">
    <text evidence="9">The sequence shown here is derived from an EMBL/GenBank/DDBJ whole genome shotgun (WGS) entry which is preliminary data.</text>
</comment>
<dbReference type="EMBL" id="ADOU02000004">
    <property type="protein sequence ID" value="KGJ69067.1"/>
    <property type="molecule type" value="Genomic_DNA"/>
</dbReference>
<evidence type="ECO:0000259" key="8">
    <source>
        <dbReference type="PROSITE" id="PS50931"/>
    </source>
</evidence>
<sequence length="343" mass="37892">MQYFLCLAEEKNVTRAARQLNIVQPALSMQIAKLEAELGQKLFDRSVQGMTLTSAGEALVRLTAPIVRDAEYARQEMAQLGGRISGRVSVGLITSVAQSTMARSSATVASRYPEITLSVCEGYTETLVDWVNTGQLDFALINVPRRRTPLAAHHVMDEEMVFACRKDGPIKPPAKLRFDHIANVDLVLPSKRHGLRLILDEHAAAVGIDLRPRLELDTLPALCDVIATTDFATVLPTIALRQSLASGAIRAHRFNEQRIVRSIAWVHHPRRTVSVAAKAVLDVISRDLAQAAAVAKEFVEPTSGGTSSSSRKRRRKPRRKTISWMQDFGSDKMSRPPQNETGW</sequence>
<evidence type="ECO:0000313" key="9">
    <source>
        <dbReference type="EMBL" id="KGJ69067.1"/>
    </source>
</evidence>
<dbReference type="GO" id="GO:2000142">
    <property type="term" value="P:regulation of DNA-templated transcription initiation"/>
    <property type="evidence" value="ECO:0007669"/>
    <property type="project" value="TreeGrafter"/>
</dbReference>